<dbReference type="RefSeq" id="XP_025411929.1">
    <property type="nucleotide sequence ID" value="XM_025556144.1"/>
</dbReference>
<comment type="subcellular location">
    <subcellularLocation>
        <location evidence="1">Lysosome</location>
    </subcellularLocation>
</comment>
<dbReference type="GO" id="GO:0004185">
    <property type="term" value="F:serine-type carboxypeptidase activity"/>
    <property type="evidence" value="ECO:0007669"/>
    <property type="project" value="UniProtKB-EC"/>
</dbReference>
<evidence type="ECO:0000256" key="10">
    <source>
        <dbReference type="ARBA" id="ARBA00023180"/>
    </source>
</evidence>
<evidence type="ECO:0000256" key="1">
    <source>
        <dbReference type="ARBA" id="ARBA00004371"/>
    </source>
</evidence>
<comment type="function">
    <text evidence="13">Cleaves C-terminal amino acids linked to proline in peptides such as angiotensin II, III and des-Arg9-bradykinin. This cleavage occurs at acidic pH, but enzymatic activity is retained with some substrates at neutral pH.</text>
</comment>
<keyword evidence="7" id="KW-0378">Hydrolase</keyword>
<evidence type="ECO:0000256" key="7">
    <source>
        <dbReference type="ARBA" id="ARBA00022801"/>
    </source>
</evidence>
<dbReference type="FunFam" id="1.20.120.980:FF:000002">
    <property type="entry name" value="lysosomal Pro-X carboxypeptidase"/>
    <property type="match status" value="1"/>
</dbReference>
<evidence type="ECO:0000256" key="12">
    <source>
        <dbReference type="ARBA" id="ARBA00052013"/>
    </source>
</evidence>
<dbReference type="PANTHER" id="PTHR11010">
    <property type="entry name" value="PROTEASE S28 PRO-X CARBOXYPEPTIDASE-RELATED"/>
    <property type="match status" value="1"/>
</dbReference>
<accession>A0A8B8FLX8</accession>
<evidence type="ECO:0000256" key="11">
    <source>
        <dbReference type="ARBA" id="ARBA00023228"/>
    </source>
</evidence>
<dbReference type="SUPFAM" id="SSF53474">
    <property type="entry name" value="alpha/beta-Hydrolases"/>
    <property type="match status" value="1"/>
</dbReference>
<dbReference type="Gene3D" id="3.40.50.1820">
    <property type="entry name" value="alpha/beta hydrolase"/>
    <property type="match status" value="1"/>
</dbReference>
<dbReference type="OrthoDB" id="2130629at2759"/>
<dbReference type="PANTHER" id="PTHR11010:SF38">
    <property type="entry name" value="LYSOSOMAL PRO-X CARBOXYPEPTIDASE"/>
    <property type="match status" value="1"/>
</dbReference>
<comment type="catalytic activity">
    <reaction evidence="12">
        <text>Cleavage of a -Pro-|-Xaa bond to release a C-terminal amino acid.</text>
        <dbReference type="EC" id="3.4.16.2"/>
    </reaction>
</comment>
<dbReference type="GO" id="GO:0005764">
    <property type="term" value="C:lysosome"/>
    <property type="evidence" value="ECO:0007669"/>
    <property type="project" value="UniProtKB-SubCell"/>
</dbReference>
<dbReference type="GO" id="GO:0006508">
    <property type="term" value="P:proteolysis"/>
    <property type="evidence" value="ECO:0007669"/>
    <property type="project" value="UniProtKB-KW"/>
</dbReference>
<evidence type="ECO:0000256" key="2">
    <source>
        <dbReference type="ARBA" id="ARBA00011079"/>
    </source>
</evidence>
<dbReference type="InterPro" id="IPR008758">
    <property type="entry name" value="Peptidase_S28"/>
</dbReference>
<evidence type="ECO:0000256" key="15">
    <source>
        <dbReference type="ARBA" id="ARBA00073691"/>
    </source>
</evidence>
<evidence type="ECO:0000256" key="6">
    <source>
        <dbReference type="ARBA" id="ARBA00022729"/>
    </source>
</evidence>
<keyword evidence="10" id="KW-0325">Glycoprotein</keyword>
<comment type="similarity">
    <text evidence="2">Belongs to the peptidase S28 family.</text>
</comment>
<comment type="subunit">
    <text evidence="3">Homodimer.</text>
</comment>
<evidence type="ECO:0000256" key="16">
    <source>
        <dbReference type="ARBA" id="ARBA00076475"/>
    </source>
</evidence>
<evidence type="ECO:0000256" key="8">
    <source>
        <dbReference type="ARBA" id="ARBA00023145"/>
    </source>
</evidence>
<dbReference type="Gene3D" id="1.20.120.980">
    <property type="entry name" value="Serine carboxypeptidase S28, SKS domain"/>
    <property type="match status" value="1"/>
</dbReference>
<dbReference type="InterPro" id="IPR042269">
    <property type="entry name" value="Ser_carbopepase_S28_SKS"/>
</dbReference>
<sequence length="470" mass="53468">MTSLLASTQILIVIFHAVVGYSYTTNYITVPVDHFSYTNDDVFQLKYLTNNTFWDAKKGPIFFYTGNEAPIESFSKNTGFMWEISKEFRAMVVFAEHRYYGDSMPYGNDSFNDKKKLGYLTSQQAIADFVDVINHLREDSALNRRRPNPVIAFGGSYGGMLAAWLRMKYPAAVEGAIASSAPIWQFTGMTPCNDFHKVTSSVYRNTSVECAETISASWKAIDNVTETGDGKTWLTDNWRLCKPLKDKDDVQLLKNWASEVYVSLAVVNYPYEANFFAPLPANPIKEVCKPMINHAVDDRELLRSVFRGLSVYFNYTESAKCLDTESAYPDEIIKGWNYQACTEMIMPFCANGGEDDIFEAIPWDFESYADYCETQYDVRPNVDDVEKQYGGKNIDAASNIIFSNGLLDPWSSGGVLKSVSFTVRALLIPDAAHHLDLRASHRNDTESVVRARKTIKRWIKMWIHGYWLRK</sequence>
<gene>
    <name evidence="19" type="primary">LOC112684563</name>
</gene>
<reference evidence="19" key="1">
    <citation type="submission" date="2025-08" db="UniProtKB">
        <authorList>
            <consortium name="RefSeq"/>
        </authorList>
    </citation>
    <scope>IDENTIFICATION</scope>
    <source>
        <tissue evidence="19">Whole body</tissue>
    </source>
</reference>
<dbReference type="EC" id="3.4.16.2" evidence="14"/>
<protein>
    <recommendedName>
        <fullName evidence="15">Lysosomal Pro-X carboxypeptidase</fullName>
        <ecNumber evidence="14">3.4.16.2</ecNumber>
    </recommendedName>
    <alternativeName>
        <fullName evidence="17">Proline carboxypeptidase</fullName>
    </alternativeName>
    <alternativeName>
        <fullName evidence="16">Prolylcarboxypeptidase</fullName>
    </alternativeName>
</protein>
<evidence type="ECO:0000256" key="14">
    <source>
        <dbReference type="ARBA" id="ARBA00066456"/>
    </source>
</evidence>
<evidence type="ECO:0000256" key="9">
    <source>
        <dbReference type="ARBA" id="ARBA00023157"/>
    </source>
</evidence>
<evidence type="ECO:0000256" key="13">
    <source>
        <dbReference type="ARBA" id="ARBA00059701"/>
    </source>
</evidence>
<evidence type="ECO:0000256" key="5">
    <source>
        <dbReference type="ARBA" id="ARBA00022670"/>
    </source>
</evidence>
<evidence type="ECO:0000256" key="17">
    <source>
        <dbReference type="ARBA" id="ARBA00076608"/>
    </source>
</evidence>
<dbReference type="GO" id="GO:0008239">
    <property type="term" value="F:dipeptidyl-peptidase activity"/>
    <property type="evidence" value="ECO:0007669"/>
    <property type="project" value="TreeGrafter"/>
</dbReference>
<evidence type="ECO:0000256" key="3">
    <source>
        <dbReference type="ARBA" id="ARBA00011738"/>
    </source>
</evidence>
<dbReference type="InterPro" id="IPR029058">
    <property type="entry name" value="AB_hydrolase_fold"/>
</dbReference>
<dbReference type="GeneID" id="112684563"/>
<dbReference type="Proteomes" id="UP000694846">
    <property type="component" value="Unplaced"/>
</dbReference>
<name>A0A8B8FLX8_9HEMI</name>
<keyword evidence="11" id="KW-0458">Lysosome</keyword>
<dbReference type="Pfam" id="PF05577">
    <property type="entry name" value="Peptidase_S28"/>
    <property type="match status" value="1"/>
</dbReference>
<keyword evidence="18" id="KW-1185">Reference proteome</keyword>
<keyword evidence="5" id="KW-0645">Protease</keyword>
<evidence type="ECO:0000313" key="18">
    <source>
        <dbReference type="Proteomes" id="UP000694846"/>
    </source>
</evidence>
<keyword evidence="6" id="KW-0732">Signal</keyword>
<evidence type="ECO:0000256" key="4">
    <source>
        <dbReference type="ARBA" id="ARBA00022645"/>
    </source>
</evidence>
<keyword evidence="8" id="KW-0865">Zymogen</keyword>
<keyword evidence="9" id="KW-1015">Disulfide bond</keyword>
<proteinExistence type="inferred from homology"/>
<evidence type="ECO:0000313" key="19">
    <source>
        <dbReference type="RefSeq" id="XP_025411929.1"/>
    </source>
</evidence>
<dbReference type="AlphaFoldDB" id="A0A8B8FLX8"/>
<keyword evidence="4" id="KW-0121">Carboxypeptidase</keyword>
<organism evidence="18 19">
    <name type="scientific">Sipha flava</name>
    <name type="common">yellow sugarcane aphid</name>
    <dbReference type="NCBI Taxonomy" id="143950"/>
    <lineage>
        <taxon>Eukaryota</taxon>
        <taxon>Metazoa</taxon>
        <taxon>Ecdysozoa</taxon>
        <taxon>Arthropoda</taxon>
        <taxon>Hexapoda</taxon>
        <taxon>Insecta</taxon>
        <taxon>Pterygota</taxon>
        <taxon>Neoptera</taxon>
        <taxon>Paraneoptera</taxon>
        <taxon>Hemiptera</taxon>
        <taxon>Sternorrhyncha</taxon>
        <taxon>Aphidomorpha</taxon>
        <taxon>Aphidoidea</taxon>
        <taxon>Aphididae</taxon>
        <taxon>Sipha</taxon>
    </lineage>
</organism>